<reference evidence="8 9" key="1">
    <citation type="submission" date="2016-06" db="EMBL/GenBank/DDBJ databases">
        <title>Evolution of pathogenesis and genome organization in the Tremellales.</title>
        <authorList>
            <person name="Cuomo C."/>
            <person name="Litvintseva A."/>
            <person name="Heitman J."/>
            <person name="Chen Y."/>
            <person name="Sun S."/>
            <person name="Springer D."/>
            <person name="Dromer F."/>
            <person name="Young S."/>
            <person name="Zeng Q."/>
            <person name="Chapman S."/>
            <person name="Gujja S."/>
            <person name="Saif S."/>
            <person name="Birren B."/>
        </authorList>
    </citation>
    <scope>NUCLEOTIDE SEQUENCE [LARGE SCALE GENOMIC DNA]</scope>
    <source>
        <strain evidence="8 9">CBS 7118</strain>
    </source>
</reference>
<sequence length="487" mass="53856">MSRTPEEKQEPEKIAVVDVAVDDDVELGGEPEIDHVAERKLLRKIDWNLIPVFGALYMMSFLDRSNLGNAGLTSFSDDLGLVGNQYGAAVSVVYSTYVVFEPFWTVLLKIITPRYLLTATTICWASLTIGSAFVKNYDQFMACRVLLGAFEAGMIPCTTLYLTMTYNRNEYASRQTVVFVFSAISSGFGGLLAYALSHIKGNLAGWQWLFLVEGLLSMCLAPIAWYQIPNNVSEARWLKPHEKEILRVRQERNKSVYDHQEEFSWSAIYSVLKDFRLWVAAVSHFGIDSTLYSLTTFTPSLLAGLGFTSTTDAQLLTVPVYALAAISYVILGRLSDKFQMRGPMIAASLFFCLIGYIILSTAPQVGVRYAGVFIASVGLYGSTSLNVLWAADNFAGHYRRAFAMGFIQLVGNSAGACVGFIFTTQTAPRYLEGLHFDIGITLMSIVCTGILSGYAWYGNKKKHAAIAAGAEDRPELGDANPHYLYYI</sequence>
<feature type="transmembrane region" description="Helical" evidence="6">
    <location>
        <begin position="115"/>
        <end position="133"/>
    </location>
</feature>
<feature type="transmembrane region" description="Helical" evidence="6">
    <location>
        <begin position="45"/>
        <end position="62"/>
    </location>
</feature>
<feature type="transmembrane region" description="Helical" evidence="6">
    <location>
        <begin position="208"/>
        <end position="228"/>
    </location>
</feature>
<organism evidence="8 9">
    <name type="scientific">Cryptococcus wingfieldii CBS 7118</name>
    <dbReference type="NCBI Taxonomy" id="1295528"/>
    <lineage>
        <taxon>Eukaryota</taxon>
        <taxon>Fungi</taxon>
        <taxon>Dikarya</taxon>
        <taxon>Basidiomycota</taxon>
        <taxon>Agaricomycotina</taxon>
        <taxon>Tremellomycetes</taxon>
        <taxon>Tremellales</taxon>
        <taxon>Cryptococcaceae</taxon>
        <taxon>Cryptococcus</taxon>
    </lineage>
</organism>
<feature type="transmembrane region" description="Helical" evidence="6">
    <location>
        <begin position="343"/>
        <end position="363"/>
    </location>
</feature>
<dbReference type="RefSeq" id="XP_019030622.1">
    <property type="nucleotide sequence ID" value="XM_019177469.1"/>
</dbReference>
<feature type="transmembrane region" description="Helical" evidence="6">
    <location>
        <begin position="401"/>
        <end position="422"/>
    </location>
</feature>
<feature type="transmembrane region" description="Helical" evidence="6">
    <location>
        <begin position="145"/>
        <end position="164"/>
    </location>
</feature>
<evidence type="ECO:0000256" key="6">
    <source>
        <dbReference type="SAM" id="Phobius"/>
    </source>
</evidence>
<dbReference type="InterPro" id="IPR020846">
    <property type="entry name" value="MFS_dom"/>
</dbReference>
<dbReference type="InterPro" id="IPR011701">
    <property type="entry name" value="MFS"/>
</dbReference>
<evidence type="ECO:0000256" key="2">
    <source>
        <dbReference type="ARBA" id="ARBA00022448"/>
    </source>
</evidence>
<evidence type="ECO:0000256" key="4">
    <source>
        <dbReference type="ARBA" id="ARBA00022989"/>
    </source>
</evidence>
<keyword evidence="3 6" id="KW-0812">Transmembrane</keyword>
<feature type="transmembrane region" description="Helical" evidence="6">
    <location>
        <begin position="314"/>
        <end position="331"/>
    </location>
</feature>
<dbReference type="GeneID" id="30194595"/>
<name>A0A1E3IY21_9TREE</name>
<keyword evidence="4 6" id="KW-1133">Transmembrane helix</keyword>
<comment type="subcellular location">
    <subcellularLocation>
        <location evidence="1">Membrane</location>
        <topology evidence="1">Multi-pass membrane protein</topology>
    </subcellularLocation>
</comment>
<evidence type="ECO:0000256" key="3">
    <source>
        <dbReference type="ARBA" id="ARBA00022692"/>
    </source>
</evidence>
<evidence type="ECO:0000256" key="1">
    <source>
        <dbReference type="ARBA" id="ARBA00004141"/>
    </source>
</evidence>
<evidence type="ECO:0000313" key="9">
    <source>
        <dbReference type="Proteomes" id="UP000094819"/>
    </source>
</evidence>
<evidence type="ECO:0000259" key="7">
    <source>
        <dbReference type="PROSITE" id="PS50850"/>
    </source>
</evidence>
<feature type="transmembrane region" description="Helical" evidence="6">
    <location>
        <begin position="369"/>
        <end position="389"/>
    </location>
</feature>
<keyword evidence="5 6" id="KW-0472">Membrane</keyword>
<feature type="domain" description="Major facilitator superfamily (MFS) profile" evidence="7">
    <location>
        <begin position="49"/>
        <end position="461"/>
    </location>
</feature>
<dbReference type="PANTHER" id="PTHR43791">
    <property type="entry name" value="PERMEASE-RELATED"/>
    <property type="match status" value="1"/>
</dbReference>
<accession>A0A1E3IY21</accession>
<feature type="transmembrane region" description="Helical" evidence="6">
    <location>
        <begin position="176"/>
        <end position="196"/>
    </location>
</feature>
<dbReference type="GO" id="GO:0022857">
    <property type="term" value="F:transmembrane transporter activity"/>
    <property type="evidence" value="ECO:0007669"/>
    <property type="project" value="InterPro"/>
</dbReference>
<feature type="transmembrane region" description="Helical" evidence="6">
    <location>
        <begin position="434"/>
        <end position="457"/>
    </location>
</feature>
<gene>
    <name evidence="8" type="ORF">L198_05382</name>
</gene>
<dbReference type="EMBL" id="AWGH01000016">
    <property type="protein sequence ID" value="ODN93517.1"/>
    <property type="molecule type" value="Genomic_DNA"/>
</dbReference>
<feature type="transmembrane region" description="Helical" evidence="6">
    <location>
        <begin position="86"/>
        <end position="108"/>
    </location>
</feature>
<dbReference type="InterPro" id="IPR036259">
    <property type="entry name" value="MFS_trans_sf"/>
</dbReference>
<evidence type="ECO:0000256" key="5">
    <source>
        <dbReference type="ARBA" id="ARBA00023136"/>
    </source>
</evidence>
<dbReference type="GO" id="GO:0016020">
    <property type="term" value="C:membrane"/>
    <property type="evidence" value="ECO:0007669"/>
    <property type="project" value="UniProtKB-SubCell"/>
</dbReference>
<dbReference type="Gene3D" id="1.20.1250.20">
    <property type="entry name" value="MFS general substrate transporter like domains"/>
    <property type="match status" value="2"/>
</dbReference>
<dbReference type="PROSITE" id="PS50850">
    <property type="entry name" value="MFS"/>
    <property type="match status" value="1"/>
</dbReference>
<dbReference type="FunFam" id="1.20.1250.20:FF:000013">
    <property type="entry name" value="MFS general substrate transporter"/>
    <property type="match status" value="1"/>
</dbReference>
<proteinExistence type="predicted"/>
<dbReference type="AlphaFoldDB" id="A0A1E3IY21"/>
<comment type="caution">
    <text evidence="8">The sequence shown here is derived from an EMBL/GenBank/DDBJ whole genome shotgun (WGS) entry which is preliminary data.</text>
</comment>
<evidence type="ECO:0000313" key="8">
    <source>
        <dbReference type="EMBL" id="ODN93517.1"/>
    </source>
</evidence>
<dbReference type="PANTHER" id="PTHR43791:SF101">
    <property type="entry name" value="HIGH-AFFINITY NICOTINIC ACID TRANSPORTER"/>
    <property type="match status" value="1"/>
</dbReference>
<dbReference type="SUPFAM" id="SSF103473">
    <property type="entry name" value="MFS general substrate transporter"/>
    <property type="match status" value="1"/>
</dbReference>
<dbReference type="Pfam" id="PF07690">
    <property type="entry name" value="MFS_1"/>
    <property type="match status" value="1"/>
</dbReference>
<dbReference type="OrthoDB" id="2985014at2759"/>
<protein>
    <submittedName>
        <fullName evidence="8">High-affinity nicotinic acid transporter</fullName>
    </submittedName>
</protein>
<dbReference type="Proteomes" id="UP000094819">
    <property type="component" value="Unassembled WGS sequence"/>
</dbReference>
<keyword evidence="2" id="KW-0813">Transport</keyword>
<feature type="transmembrane region" description="Helical" evidence="6">
    <location>
        <begin position="275"/>
        <end position="294"/>
    </location>
</feature>
<dbReference type="FunFam" id="1.20.1250.20:FF:000370">
    <property type="entry name" value="Nicotinic acid permease"/>
    <property type="match status" value="1"/>
</dbReference>
<keyword evidence="9" id="KW-1185">Reference proteome</keyword>